<dbReference type="CDD" id="cd08422">
    <property type="entry name" value="PBP2_CrgA_like"/>
    <property type="match status" value="1"/>
</dbReference>
<reference evidence="6" key="1">
    <citation type="submission" date="2019-01" db="EMBL/GenBank/DDBJ databases">
        <title>Sinorhodobacter populi sp. nov. isolated from the symptomatic bark tissue of Populus euramericana canker.</title>
        <authorList>
            <person name="Xu G."/>
        </authorList>
    </citation>
    <scope>NUCLEOTIDE SEQUENCE [LARGE SCALE GENOMIC DNA]</scope>
    <source>
        <strain evidence="6">CGMCC 1.12963</strain>
    </source>
</reference>
<comment type="similarity">
    <text evidence="1">Belongs to the LysR transcriptional regulatory family.</text>
</comment>
<dbReference type="GO" id="GO:0003677">
    <property type="term" value="F:DNA binding"/>
    <property type="evidence" value="ECO:0007669"/>
    <property type="project" value="UniProtKB-KW"/>
</dbReference>
<dbReference type="EMBL" id="SAVA01000016">
    <property type="protein sequence ID" value="RWR48003.1"/>
    <property type="molecule type" value="Genomic_DNA"/>
</dbReference>
<keyword evidence="7" id="KW-1185">Reference proteome</keyword>
<dbReference type="InterPro" id="IPR036388">
    <property type="entry name" value="WH-like_DNA-bd_sf"/>
</dbReference>
<keyword evidence="2" id="KW-0805">Transcription regulation</keyword>
<dbReference type="PANTHER" id="PTHR30537">
    <property type="entry name" value="HTH-TYPE TRANSCRIPTIONAL REGULATOR"/>
    <property type="match status" value="1"/>
</dbReference>
<proteinExistence type="inferred from homology"/>
<dbReference type="Proteomes" id="UP000288071">
    <property type="component" value="Unassembled WGS sequence"/>
</dbReference>
<reference evidence="6" key="2">
    <citation type="submission" date="2019-01" db="EMBL/GenBank/DDBJ databases">
        <authorList>
            <person name="Li Y."/>
        </authorList>
    </citation>
    <scope>NUCLEOTIDE SEQUENCE [LARGE SCALE GENOMIC DNA]</scope>
    <source>
        <strain evidence="6">CGMCC 1.12963</strain>
    </source>
</reference>
<dbReference type="GO" id="GO:0003700">
    <property type="term" value="F:DNA-binding transcription factor activity"/>
    <property type="evidence" value="ECO:0007669"/>
    <property type="project" value="InterPro"/>
</dbReference>
<evidence type="ECO:0000256" key="4">
    <source>
        <dbReference type="ARBA" id="ARBA00023163"/>
    </source>
</evidence>
<sequence>MAPAEPKPKVERSEVMIRILVRVGGRCGRPVDGTEIAPCITAKNGHYHSINFAKLEIIGMDLLDGIRTFVAVAESGSFTAAAARLGITNKVASKYVAALEERLGHTLLYRTTRAVSLTDDGARWLPFARAAIDAVEAAQGALQEPGEGLTGRLRLACGTTLGELVVAGTVRAFLAENPGMRIEMVMSDGLTDLAAGGFDMAVRIGIPLDSSLRMQRVGETVPRIAASPAYLARAGVPLHPADLAGHRAVIDLNETRPGRWAFETPEGPVTMAMTGAMAVNSAAITIRMALAGDGLVRAPDIFLAPHLAAGTLVEVLADFTGPAHPIHLLTLPTAFRQHKTTAFAAVLRRRLAAL</sequence>
<dbReference type="Gene3D" id="3.40.190.290">
    <property type="match status" value="1"/>
</dbReference>
<evidence type="ECO:0000313" key="7">
    <source>
        <dbReference type="Proteomes" id="UP000288071"/>
    </source>
</evidence>
<organism evidence="6 7">
    <name type="scientific">Paenirhodobacter huangdaonensis</name>
    <dbReference type="NCBI Taxonomy" id="2501515"/>
    <lineage>
        <taxon>Bacteria</taxon>
        <taxon>Pseudomonadati</taxon>
        <taxon>Pseudomonadota</taxon>
        <taxon>Alphaproteobacteria</taxon>
        <taxon>Rhodobacterales</taxon>
        <taxon>Rhodobacter group</taxon>
        <taxon>Paenirhodobacter</taxon>
    </lineage>
</organism>
<gene>
    <name evidence="6" type="ORF">EOW66_18560</name>
</gene>
<dbReference type="PANTHER" id="PTHR30537:SF5">
    <property type="entry name" value="HTH-TYPE TRANSCRIPTIONAL ACTIVATOR TTDR-RELATED"/>
    <property type="match status" value="1"/>
</dbReference>
<name>A0A443LFT6_9RHOB</name>
<protein>
    <submittedName>
        <fullName evidence="6">LysR family transcriptional regulator</fullName>
    </submittedName>
</protein>
<dbReference type="SUPFAM" id="SSF46785">
    <property type="entry name" value="Winged helix' DNA-binding domain"/>
    <property type="match status" value="1"/>
</dbReference>
<dbReference type="SUPFAM" id="SSF53850">
    <property type="entry name" value="Periplasmic binding protein-like II"/>
    <property type="match status" value="1"/>
</dbReference>
<dbReference type="FunFam" id="1.10.10.10:FF:000001">
    <property type="entry name" value="LysR family transcriptional regulator"/>
    <property type="match status" value="1"/>
</dbReference>
<keyword evidence="4" id="KW-0804">Transcription</keyword>
<dbReference type="InterPro" id="IPR000847">
    <property type="entry name" value="LysR_HTH_N"/>
</dbReference>
<dbReference type="InterPro" id="IPR058163">
    <property type="entry name" value="LysR-type_TF_proteobact-type"/>
</dbReference>
<keyword evidence="3" id="KW-0238">DNA-binding</keyword>
<feature type="domain" description="HTH lysR-type" evidence="5">
    <location>
        <begin position="61"/>
        <end position="118"/>
    </location>
</feature>
<accession>A0A443LFT6</accession>
<dbReference type="Pfam" id="PF03466">
    <property type="entry name" value="LysR_substrate"/>
    <property type="match status" value="1"/>
</dbReference>
<evidence type="ECO:0000259" key="5">
    <source>
        <dbReference type="PROSITE" id="PS50931"/>
    </source>
</evidence>
<evidence type="ECO:0000313" key="6">
    <source>
        <dbReference type="EMBL" id="RWR48003.1"/>
    </source>
</evidence>
<dbReference type="InterPro" id="IPR036390">
    <property type="entry name" value="WH_DNA-bd_sf"/>
</dbReference>
<evidence type="ECO:0000256" key="2">
    <source>
        <dbReference type="ARBA" id="ARBA00023015"/>
    </source>
</evidence>
<evidence type="ECO:0000256" key="1">
    <source>
        <dbReference type="ARBA" id="ARBA00009437"/>
    </source>
</evidence>
<dbReference type="InterPro" id="IPR005119">
    <property type="entry name" value="LysR_subst-bd"/>
</dbReference>
<dbReference type="PROSITE" id="PS50931">
    <property type="entry name" value="HTH_LYSR"/>
    <property type="match status" value="1"/>
</dbReference>
<dbReference type="Gene3D" id="1.10.10.10">
    <property type="entry name" value="Winged helix-like DNA-binding domain superfamily/Winged helix DNA-binding domain"/>
    <property type="match status" value="1"/>
</dbReference>
<evidence type="ECO:0000256" key="3">
    <source>
        <dbReference type="ARBA" id="ARBA00023125"/>
    </source>
</evidence>
<dbReference type="AlphaFoldDB" id="A0A443LFT6"/>
<comment type="caution">
    <text evidence="6">The sequence shown here is derived from an EMBL/GenBank/DDBJ whole genome shotgun (WGS) entry which is preliminary data.</text>
</comment>
<dbReference type="Pfam" id="PF00126">
    <property type="entry name" value="HTH_1"/>
    <property type="match status" value="1"/>
</dbReference>